<feature type="chain" id="PRO_5032819298" evidence="2">
    <location>
        <begin position="19"/>
        <end position="536"/>
    </location>
</feature>
<protein>
    <submittedName>
        <fullName evidence="3">Uncharacterized protein</fullName>
    </submittedName>
</protein>
<feature type="non-terminal residue" evidence="3">
    <location>
        <position position="1"/>
    </location>
</feature>
<keyword evidence="2" id="KW-0732">Signal</keyword>
<comment type="caution">
    <text evidence="3">The sequence shown here is derived from an EMBL/GenBank/DDBJ whole genome shotgun (WGS) entry which is preliminary data.</text>
</comment>
<evidence type="ECO:0000313" key="4">
    <source>
        <dbReference type="Proteomes" id="UP000649617"/>
    </source>
</evidence>
<proteinExistence type="predicted"/>
<organism evidence="3 4">
    <name type="scientific">Symbiodinium pilosum</name>
    <name type="common">Dinoflagellate</name>
    <dbReference type="NCBI Taxonomy" id="2952"/>
    <lineage>
        <taxon>Eukaryota</taxon>
        <taxon>Sar</taxon>
        <taxon>Alveolata</taxon>
        <taxon>Dinophyceae</taxon>
        <taxon>Suessiales</taxon>
        <taxon>Symbiodiniaceae</taxon>
        <taxon>Symbiodinium</taxon>
    </lineage>
</organism>
<dbReference type="Proteomes" id="UP000649617">
    <property type="component" value="Unassembled WGS sequence"/>
</dbReference>
<dbReference type="AlphaFoldDB" id="A0A812MJK0"/>
<feature type="signal peptide" evidence="2">
    <location>
        <begin position="1"/>
        <end position="18"/>
    </location>
</feature>
<feature type="coiled-coil region" evidence="1">
    <location>
        <begin position="426"/>
        <end position="453"/>
    </location>
</feature>
<dbReference type="EMBL" id="CAJNIZ010008711">
    <property type="protein sequence ID" value="CAE7270748.1"/>
    <property type="molecule type" value="Genomic_DNA"/>
</dbReference>
<name>A0A812MJK0_SYMPI</name>
<keyword evidence="4" id="KW-1185">Reference proteome</keyword>
<evidence type="ECO:0000256" key="1">
    <source>
        <dbReference type="SAM" id="Coils"/>
    </source>
</evidence>
<evidence type="ECO:0000313" key="3">
    <source>
        <dbReference type="EMBL" id="CAE7270748.1"/>
    </source>
</evidence>
<keyword evidence="1" id="KW-0175">Coiled coil</keyword>
<accession>A0A812MJK0</accession>
<evidence type="ECO:0000256" key="2">
    <source>
        <dbReference type="SAM" id="SignalP"/>
    </source>
</evidence>
<gene>
    <name evidence="3" type="ORF">SPIL2461_LOCUS5946</name>
</gene>
<sequence length="536" mass="58884">MKFADAVTALLWTSLLQAKHLCAYKVSSPVDPLCAQEAECEDLVKSWGCAGTFRLKCPGLDHPLGPSALDTTVARLCPTDCPDGEGLPKAEEVVDKEMAEASGALPVSEAQVNEAKGIVTCLLEEMEATKDSVRQKEILEIMEAEWAAKAEPIADNQSAMNVEMHAREAAHHMIEDEFHEAEEKALQKMNIGKEGVETFATAVEKVARTCNDAGEATAVHKMVADGLELSEVQGQPSGEAALQADLVASHTIQKCKDETLDLDYFVEHVTVKEGAHCGSAFLQEKHMEKAQKHLQELEFHAKAALILHNESHPLGHHVLRHLREHSDHEGHEEERPSFFMKPFVQVLHAAARAPLSQQHLESLHRLDDRHYSSLNGDTRDAHCQEREDMARDQPDHWSLHHEGIKAYVDCICTQRKPSLVCQAVHAEGLDQALEEAERQVDEHAEAAQAVGEAPLPDFDGTKHMDGHISELQTYANDSFEFGSQRMIPIGPCDAPLSCTVCTEGVCVSAPFSVGMDDTSPSGYFNMGKNVLNVISQ</sequence>
<reference evidence="3" key="1">
    <citation type="submission" date="2021-02" db="EMBL/GenBank/DDBJ databases">
        <authorList>
            <person name="Dougan E. K."/>
            <person name="Rhodes N."/>
            <person name="Thang M."/>
            <person name="Chan C."/>
        </authorList>
    </citation>
    <scope>NUCLEOTIDE SEQUENCE</scope>
</reference>